<dbReference type="PANTHER" id="PTHR30217:SF11">
    <property type="entry name" value="UBIQUINONE BIOSYNTHESIS PROTEIN UBIV"/>
    <property type="match status" value="1"/>
</dbReference>
<dbReference type="InterPro" id="IPR001539">
    <property type="entry name" value="Peptidase_U32"/>
</dbReference>
<comment type="subunit">
    <text evidence="1">Forms a heterodimer with UbiU.</text>
</comment>
<comment type="function">
    <text evidence="1">Required for O(2)-independent ubiquinone (coenzyme Q) biosynthesis. Together with UbiU, is essential for the C6-hydroxylation reaction in the oxygen-independent ubiquinone biosynthesis pathway.</text>
</comment>
<accession>A0ABS7ZPX4</accession>
<reference evidence="2 3" key="1">
    <citation type="submission" date="2020-12" db="EMBL/GenBank/DDBJ databases">
        <title>Novel Thalassolituus-related marine hydrocarbonoclastic bacteria mediated algae-derived hydrocarbons mineralization in twilight zone of the northern South China Sea.</title>
        <authorList>
            <person name="Dong C."/>
        </authorList>
    </citation>
    <scope>NUCLEOTIDE SEQUENCE [LARGE SCALE GENOMIC DNA]</scope>
    <source>
        <strain evidence="2 3">IMCC1826</strain>
    </source>
</reference>
<proteinExistence type="inferred from homology"/>
<keyword evidence="1" id="KW-0004">4Fe-4S</keyword>
<organism evidence="2 3">
    <name type="scientific">Thalassolituus marinus</name>
    <dbReference type="NCBI Taxonomy" id="671053"/>
    <lineage>
        <taxon>Bacteria</taxon>
        <taxon>Pseudomonadati</taxon>
        <taxon>Pseudomonadota</taxon>
        <taxon>Gammaproteobacteria</taxon>
        <taxon>Oceanospirillales</taxon>
        <taxon>Oceanospirillaceae</taxon>
        <taxon>Thalassolituus</taxon>
    </lineage>
</organism>
<feature type="binding site" evidence="1">
    <location>
        <position position="198"/>
    </location>
    <ligand>
        <name>[4Fe-4S] cluster</name>
        <dbReference type="ChEBI" id="CHEBI:49883"/>
    </ligand>
</feature>
<dbReference type="InterPro" id="IPR043693">
    <property type="entry name" value="UbiV"/>
</dbReference>
<comment type="pathway">
    <text evidence="1">Cofactor biosynthesis; ubiquinone biosynthesis.</text>
</comment>
<sequence length="299" mass="33943">MKISLGPILYYWPKEKVEAFYRDVADSSDIDVVYLGETVCPKRSELFLKDYLDIAHQLREAGKQVRLSTMTLLESPGMVRDLVRCIDSGEFMVEANDMGAVFLAQQKGVPFVAGAAINCYNQHTLKYLVNAGMQCWVMPVELSREWLADILSQDVVQDIRSCFDVEVFAFGHMPLAWSARCFTARSENRAKDQCGLCCINYPCGRSVTSQDGHQVFILNGIQTQSGHRYNLINQLQHMHGLVDVVRLSPQVEDTLLWAKRFRNNLNGGQNYCLGEFESNGYWLKLPGMSRMESVSHYES</sequence>
<keyword evidence="1" id="KW-0408">Iron</keyword>
<keyword evidence="1" id="KW-0479">Metal-binding</keyword>
<gene>
    <name evidence="1" type="primary">ubiV</name>
    <name evidence="2" type="ORF">I9W95_08925</name>
</gene>
<keyword evidence="1" id="KW-0411">Iron-sulfur</keyword>
<dbReference type="InterPro" id="IPR051454">
    <property type="entry name" value="RNA/ubiquinone_mod_enzymes"/>
</dbReference>
<dbReference type="RefSeq" id="WP_225674015.1">
    <property type="nucleotide sequence ID" value="NZ_JAEDAH010000043.1"/>
</dbReference>
<name>A0ABS7ZPX4_9GAMM</name>
<comment type="caution">
    <text evidence="2">The sequence shown here is derived from an EMBL/GenBank/DDBJ whole genome shotgun (WGS) entry which is preliminary data.</text>
</comment>
<comment type="cofactor">
    <cofactor evidence="1">
        <name>[4Fe-4S] cluster</name>
        <dbReference type="ChEBI" id="CHEBI:49883"/>
    </cofactor>
</comment>
<feature type="binding site" evidence="1">
    <location>
        <position position="40"/>
    </location>
    <ligand>
        <name>[4Fe-4S] cluster</name>
        <dbReference type="ChEBI" id="CHEBI:49883"/>
    </ligand>
</feature>
<keyword evidence="3" id="KW-1185">Reference proteome</keyword>
<evidence type="ECO:0000256" key="1">
    <source>
        <dbReference type="HAMAP-Rule" id="MF_02233"/>
    </source>
</evidence>
<dbReference type="EMBL" id="JAEDAH010000043">
    <property type="protein sequence ID" value="MCA6063730.1"/>
    <property type="molecule type" value="Genomic_DNA"/>
</dbReference>
<feature type="binding site" evidence="1">
    <location>
        <position position="181"/>
    </location>
    <ligand>
        <name>[4Fe-4S] cluster</name>
        <dbReference type="ChEBI" id="CHEBI:49883"/>
    </ligand>
</feature>
<dbReference type="PANTHER" id="PTHR30217">
    <property type="entry name" value="PEPTIDASE U32 FAMILY"/>
    <property type="match status" value="1"/>
</dbReference>
<dbReference type="Proteomes" id="UP000714380">
    <property type="component" value="Unassembled WGS sequence"/>
</dbReference>
<dbReference type="HAMAP" id="MF_02233">
    <property type="entry name" value="UbiV"/>
    <property type="match status" value="1"/>
</dbReference>
<dbReference type="Pfam" id="PF01136">
    <property type="entry name" value="Peptidase_U32"/>
    <property type="match status" value="1"/>
</dbReference>
<evidence type="ECO:0000313" key="3">
    <source>
        <dbReference type="Proteomes" id="UP000714380"/>
    </source>
</evidence>
<evidence type="ECO:0000313" key="2">
    <source>
        <dbReference type="EMBL" id="MCA6063730.1"/>
    </source>
</evidence>
<feature type="binding site" evidence="1">
    <location>
        <position position="194"/>
    </location>
    <ligand>
        <name>[4Fe-4S] cluster</name>
        <dbReference type="ChEBI" id="CHEBI:49883"/>
    </ligand>
</feature>
<keyword evidence="1" id="KW-0831">Ubiquinone biosynthesis</keyword>
<dbReference type="NCBIfam" id="NF011991">
    <property type="entry name" value="PRK15447.1"/>
    <property type="match status" value="1"/>
</dbReference>
<protein>
    <recommendedName>
        <fullName evidence="1">Ubiquinone biosynthesis protein UbiV</fullName>
    </recommendedName>
</protein>
<comment type="similarity">
    <text evidence="1">Belongs to the peptidase U32 family. UbiV subfamily.</text>
</comment>